<dbReference type="AlphaFoldDB" id="A0A9P0MML3"/>
<comment type="caution">
    <text evidence="1">The sequence shown here is derived from an EMBL/GenBank/DDBJ whole genome shotgun (WGS) entry which is preliminary data.</text>
</comment>
<dbReference type="OrthoDB" id="6611858at2759"/>
<dbReference type="PANTHER" id="PTHR45913:SF22">
    <property type="entry name" value="SCAN BOX DOMAIN-CONTAINING PROTEIN"/>
    <property type="match status" value="1"/>
</dbReference>
<protein>
    <submittedName>
        <fullName evidence="1">Uncharacterized protein</fullName>
    </submittedName>
</protein>
<name>A0A9P0MML3_ACAOB</name>
<gene>
    <name evidence="1" type="ORF">ACAOBT_LOCUS34742</name>
</gene>
<proteinExistence type="predicted"/>
<dbReference type="PANTHER" id="PTHR45913">
    <property type="entry name" value="EPM2A-INTERACTING PROTEIN 1"/>
    <property type="match status" value="1"/>
</dbReference>
<dbReference type="EMBL" id="CAKOFQ010008677">
    <property type="protein sequence ID" value="CAH2015408.1"/>
    <property type="molecule type" value="Genomic_DNA"/>
</dbReference>
<keyword evidence="2" id="KW-1185">Reference proteome</keyword>
<sequence>MLNMKNNSKDYLASQAGYSLMNSVPSLSKKGADERVFSSKAESLKRMRLDKSESYRTGVSQHLKASFEIASKIAGQKKPHIIGGELIKPCILKATQIILEDAEQKIKSISLSNNTVKRRIEDIAADIKSQIINKVELSPFFVISCDESTDIVNYDFIQEDILHSQSLTAGNSSEDTSIKFNIKFC</sequence>
<dbReference type="Proteomes" id="UP001152888">
    <property type="component" value="Unassembled WGS sequence"/>
</dbReference>
<accession>A0A9P0MML3</accession>
<organism evidence="1 2">
    <name type="scientific">Acanthoscelides obtectus</name>
    <name type="common">Bean weevil</name>
    <name type="synonym">Bruchus obtectus</name>
    <dbReference type="NCBI Taxonomy" id="200917"/>
    <lineage>
        <taxon>Eukaryota</taxon>
        <taxon>Metazoa</taxon>
        <taxon>Ecdysozoa</taxon>
        <taxon>Arthropoda</taxon>
        <taxon>Hexapoda</taxon>
        <taxon>Insecta</taxon>
        <taxon>Pterygota</taxon>
        <taxon>Neoptera</taxon>
        <taxon>Endopterygota</taxon>
        <taxon>Coleoptera</taxon>
        <taxon>Polyphaga</taxon>
        <taxon>Cucujiformia</taxon>
        <taxon>Chrysomeloidea</taxon>
        <taxon>Chrysomelidae</taxon>
        <taxon>Bruchinae</taxon>
        <taxon>Bruchini</taxon>
        <taxon>Acanthoscelides</taxon>
    </lineage>
</organism>
<reference evidence="1" key="1">
    <citation type="submission" date="2022-03" db="EMBL/GenBank/DDBJ databases">
        <authorList>
            <person name="Sayadi A."/>
        </authorList>
    </citation>
    <scope>NUCLEOTIDE SEQUENCE</scope>
</reference>
<evidence type="ECO:0000313" key="1">
    <source>
        <dbReference type="EMBL" id="CAH2015408.1"/>
    </source>
</evidence>
<evidence type="ECO:0000313" key="2">
    <source>
        <dbReference type="Proteomes" id="UP001152888"/>
    </source>
</evidence>